<evidence type="ECO:0000313" key="1">
    <source>
        <dbReference type="EMBL" id="MFD2461504.1"/>
    </source>
</evidence>
<comment type="caution">
    <text evidence="1">The sequence shown here is derived from an EMBL/GenBank/DDBJ whole genome shotgun (WGS) entry which is preliminary data.</text>
</comment>
<dbReference type="InterPro" id="IPR054058">
    <property type="entry name" value="HTH_67"/>
</dbReference>
<protein>
    <recommendedName>
        <fullName evidence="3">SalK</fullName>
    </recommendedName>
</protein>
<gene>
    <name evidence="1" type="ORF">ACFSYJ_23065</name>
</gene>
<dbReference type="Pfam" id="PF21863">
    <property type="entry name" value="HTH_67"/>
    <property type="match status" value="1"/>
</dbReference>
<dbReference type="Proteomes" id="UP001597419">
    <property type="component" value="Unassembled WGS sequence"/>
</dbReference>
<name>A0ABW5GKX2_9PSEU</name>
<accession>A0ABW5GKX2</accession>
<organism evidence="1 2">
    <name type="scientific">Amycolatopsis samaneae</name>
    <dbReference type="NCBI Taxonomy" id="664691"/>
    <lineage>
        <taxon>Bacteria</taxon>
        <taxon>Bacillati</taxon>
        <taxon>Actinomycetota</taxon>
        <taxon>Actinomycetes</taxon>
        <taxon>Pseudonocardiales</taxon>
        <taxon>Pseudonocardiaceae</taxon>
        <taxon>Amycolatopsis</taxon>
    </lineage>
</organism>
<sequence>MGVATATAKQFKNAFDSIHAFGYFAPELEAAFTAAGLRPGRMCYFAGRSAPMGAVGPATVAATFYNFNVEVIARHLPRAWTLATPEQVVTARFAGIDAAFTRLLGAEALAADDIAEAAELAREAVSACRPEGRPLYAGHATVPWPDRPHLVLWHALTLLREHRGDGHIAALVLNGLAGLPALVTHTATGNGFLAEAAKKSRGWSDEQWAAAEAELRESGILGEDGKLTEAGEALRERIEEATNAATEGPWAHLGPEKTARLEELCVPISARLVAAGAFPPGVFATGRP</sequence>
<proteinExistence type="predicted"/>
<dbReference type="RefSeq" id="WP_345404501.1">
    <property type="nucleotide sequence ID" value="NZ_BAABHG010000016.1"/>
</dbReference>
<evidence type="ECO:0008006" key="3">
    <source>
        <dbReference type="Google" id="ProtNLM"/>
    </source>
</evidence>
<dbReference type="NCBIfam" id="NF047719">
    <property type="entry name" value="SCO6745_fam_HTH"/>
    <property type="match status" value="1"/>
</dbReference>
<reference evidence="2" key="1">
    <citation type="journal article" date="2019" name="Int. J. Syst. Evol. Microbiol.">
        <title>The Global Catalogue of Microorganisms (GCM) 10K type strain sequencing project: providing services to taxonomists for standard genome sequencing and annotation.</title>
        <authorList>
            <consortium name="The Broad Institute Genomics Platform"/>
            <consortium name="The Broad Institute Genome Sequencing Center for Infectious Disease"/>
            <person name="Wu L."/>
            <person name="Ma J."/>
        </authorList>
    </citation>
    <scope>NUCLEOTIDE SEQUENCE [LARGE SCALE GENOMIC DNA]</scope>
    <source>
        <strain evidence="2">CGMCC 4.7643</strain>
    </source>
</reference>
<keyword evidence="2" id="KW-1185">Reference proteome</keyword>
<dbReference type="EMBL" id="JBHUKU010000013">
    <property type="protein sequence ID" value="MFD2461504.1"/>
    <property type="molecule type" value="Genomic_DNA"/>
</dbReference>
<evidence type="ECO:0000313" key="2">
    <source>
        <dbReference type="Proteomes" id="UP001597419"/>
    </source>
</evidence>